<reference evidence="3" key="1">
    <citation type="submission" date="2022-11" db="UniProtKB">
        <authorList>
            <consortium name="WormBaseParasite"/>
        </authorList>
    </citation>
    <scope>IDENTIFICATION</scope>
</reference>
<organism evidence="2 3">
    <name type="scientific">Panagrolaimus superbus</name>
    <dbReference type="NCBI Taxonomy" id="310955"/>
    <lineage>
        <taxon>Eukaryota</taxon>
        <taxon>Metazoa</taxon>
        <taxon>Ecdysozoa</taxon>
        <taxon>Nematoda</taxon>
        <taxon>Chromadorea</taxon>
        <taxon>Rhabditida</taxon>
        <taxon>Tylenchina</taxon>
        <taxon>Panagrolaimomorpha</taxon>
        <taxon>Panagrolaimoidea</taxon>
        <taxon>Panagrolaimidae</taxon>
        <taxon>Panagrolaimus</taxon>
    </lineage>
</organism>
<dbReference type="InterPro" id="IPR018289">
    <property type="entry name" value="MULE_transposase_dom"/>
</dbReference>
<accession>A0A914YPI2</accession>
<keyword evidence="2" id="KW-1185">Reference proteome</keyword>
<evidence type="ECO:0000313" key="3">
    <source>
        <dbReference type="WBParaSite" id="PSU_v2.g2135.t1"/>
    </source>
</evidence>
<evidence type="ECO:0000313" key="2">
    <source>
        <dbReference type="Proteomes" id="UP000887577"/>
    </source>
</evidence>
<dbReference type="WBParaSite" id="PSU_v2.g2135.t1">
    <property type="protein sequence ID" value="PSU_v2.g2135.t1"/>
    <property type="gene ID" value="PSU_v2.g2135"/>
</dbReference>
<protein>
    <submittedName>
        <fullName evidence="3">MULE transposase domain-containing protein</fullName>
    </submittedName>
</protein>
<name>A0A914YPI2_9BILA</name>
<dbReference type="Pfam" id="PF10551">
    <property type="entry name" value="MULE"/>
    <property type="match status" value="1"/>
</dbReference>
<sequence length="255" mass="28524">MKKCKRRVTTEIGANGSHNIVRFTGDHHHNVIPIVAAVKRAIYKKNDLARNSQLSNREVVNAVRNNLPAPVLALLPSSLNQVRNVCRIRQVTNGLPPEPTSLADVNIPDAETVTFVRDEFGGQHRESLFVMHDSGVEEGNRRFFIFSCDPLIEFLRGSSEWFFDGTFKVSPGIAFQLVAVHARYRDTHQTIPCAYILLPNKTEAIYIAALEALKELVQNASPDSVMADFEIGLHNAFAEVFPETHISAFDGFDRQ</sequence>
<proteinExistence type="predicted"/>
<evidence type="ECO:0000259" key="1">
    <source>
        <dbReference type="Pfam" id="PF10551"/>
    </source>
</evidence>
<dbReference type="AlphaFoldDB" id="A0A914YPI2"/>
<dbReference type="Proteomes" id="UP000887577">
    <property type="component" value="Unplaced"/>
</dbReference>
<feature type="domain" description="MULE transposase" evidence="1">
    <location>
        <begin position="161"/>
        <end position="246"/>
    </location>
</feature>